<feature type="domain" description="Peptidoglycan beta-N-acetylmuramidase NamZ C-terminal" evidence="4">
    <location>
        <begin position="318"/>
        <end position="461"/>
    </location>
</feature>
<comment type="caution">
    <text evidence="5">The sequence shown here is derived from an EMBL/GenBank/DDBJ whole genome shotgun (WGS) entry which is preliminary data.</text>
</comment>
<dbReference type="Gene3D" id="3.90.1150.140">
    <property type="match status" value="1"/>
</dbReference>
<feature type="chain" id="PRO_5013135503" description="DUF1343 domain-containing protein" evidence="2">
    <location>
        <begin position="32"/>
        <end position="462"/>
    </location>
</feature>
<dbReference type="Proteomes" id="UP000186720">
    <property type="component" value="Unassembled WGS sequence"/>
</dbReference>
<dbReference type="Pfam" id="PF07075">
    <property type="entry name" value="NamZ_N"/>
    <property type="match status" value="1"/>
</dbReference>
<dbReference type="GO" id="GO:0033922">
    <property type="term" value="F:peptidoglycan beta-N-acetylmuramidase activity"/>
    <property type="evidence" value="ECO:0007669"/>
    <property type="project" value="InterPro"/>
</dbReference>
<dbReference type="InterPro" id="IPR048503">
    <property type="entry name" value="NamZ_C"/>
</dbReference>
<dbReference type="STRING" id="1302689.RG47T_0747"/>
<dbReference type="PANTHER" id="PTHR42915:SF1">
    <property type="entry name" value="PEPTIDOGLYCAN BETA-N-ACETYLMURAMIDASE NAMZ"/>
    <property type="match status" value="1"/>
</dbReference>
<proteinExistence type="predicted"/>
<protein>
    <recommendedName>
        <fullName evidence="7">DUF1343 domain-containing protein</fullName>
    </recommendedName>
</protein>
<dbReference type="AlphaFoldDB" id="A0A1Q5ZUA8"/>
<feature type="domain" description="Peptidoglycan beta-N-acetylmuramidase NamZ N-terminal" evidence="3">
    <location>
        <begin position="114"/>
        <end position="314"/>
    </location>
</feature>
<name>A0A1Q5ZUA8_9SPHI</name>
<dbReference type="Gene3D" id="3.40.50.12170">
    <property type="entry name" value="Uncharacterised protein PF07075, DUF1343"/>
    <property type="match status" value="1"/>
</dbReference>
<evidence type="ECO:0000256" key="1">
    <source>
        <dbReference type="SAM" id="MobiDB-lite"/>
    </source>
</evidence>
<feature type="compositionally biased region" description="Basic residues" evidence="1">
    <location>
        <begin position="34"/>
        <end position="62"/>
    </location>
</feature>
<evidence type="ECO:0008006" key="7">
    <source>
        <dbReference type="Google" id="ProtNLM"/>
    </source>
</evidence>
<dbReference type="EMBL" id="MPPL01000001">
    <property type="protein sequence ID" value="OKS85303.1"/>
    <property type="molecule type" value="Genomic_DNA"/>
</dbReference>
<evidence type="ECO:0000313" key="5">
    <source>
        <dbReference type="EMBL" id="OKS85303.1"/>
    </source>
</evidence>
<evidence type="ECO:0000259" key="3">
    <source>
        <dbReference type="Pfam" id="PF07075"/>
    </source>
</evidence>
<feature type="signal peptide" evidence="2">
    <location>
        <begin position="1"/>
        <end position="31"/>
    </location>
</feature>
<evidence type="ECO:0000256" key="2">
    <source>
        <dbReference type="SAM" id="SignalP"/>
    </source>
</evidence>
<feature type="compositionally biased region" description="Polar residues" evidence="1">
    <location>
        <begin position="63"/>
        <end position="76"/>
    </location>
</feature>
<accession>A0A1Q5ZUA8</accession>
<organism evidence="5 6">
    <name type="scientific">Mucilaginibacter polytrichastri</name>
    <dbReference type="NCBI Taxonomy" id="1302689"/>
    <lineage>
        <taxon>Bacteria</taxon>
        <taxon>Pseudomonadati</taxon>
        <taxon>Bacteroidota</taxon>
        <taxon>Sphingobacteriia</taxon>
        <taxon>Sphingobacteriales</taxon>
        <taxon>Sphingobacteriaceae</taxon>
        <taxon>Mucilaginibacter</taxon>
    </lineage>
</organism>
<reference evidence="5 6" key="1">
    <citation type="submission" date="2016-11" db="EMBL/GenBank/DDBJ databases">
        <title>Whole Genome Sequencing of Mucilaginibacter polytrichastri RG4-7(T) isolated from the moss sample.</title>
        <authorList>
            <person name="Li Y."/>
        </authorList>
    </citation>
    <scope>NUCLEOTIDE SEQUENCE [LARGE SCALE GENOMIC DNA]</scope>
    <source>
        <strain evidence="5 6">RG4-7</strain>
    </source>
</reference>
<evidence type="ECO:0000259" key="4">
    <source>
        <dbReference type="Pfam" id="PF20732"/>
    </source>
</evidence>
<evidence type="ECO:0000313" key="6">
    <source>
        <dbReference type="Proteomes" id="UP000186720"/>
    </source>
</evidence>
<gene>
    <name evidence="5" type="ORF">RG47T_0747</name>
</gene>
<sequence>MQQLRHCFNTIPMNKFCTLIIALGLLSNASAAQHKKKAKHTSSHTTTRHKSVSHKSARHKSTAHTAVSHHQTNTRHLPTHRVTRLHHYGSIAGNPINGADQTDQYLGYLQGKRIGMVVNQTSVIGKNLTPSPDSLLKLGIIIKKIYGPEHGFRGNSANGATINDDVDSKTGLPVISLYGKHFKPTADDLKGIDLMIFDIQDVGARFYTYISTLHYVMEACAENHIELMILDRPNPNGYLVDGPVLDTTYRAFVAMHPIPIAHGMTIGEYAQMINGEGWLNNHVQCKLKIVKVANYNHKMAYDLPVYPSPNLNTQQSILLYPSICLFEGTVMSLGRGTDFPFTVVGHPGFKGTYKFTFTPESIPGKSDNPPLKDRLCYGIDLRDYNTDLLRRSGKLNLSWIITLYKNYPDQTHFFNAYFTKLVGNEILRKQIESGLSEKEIRQSWEPALSDFKEMRKKYLLYE</sequence>
<dbReference type="Pfam" id="PF20732">
    <property type="entry name" value="NamZ_C"/>
    <property type="match status" value="1"/>
</dbReference>
<dbReference type="PANTHER" id="PTHR42915">
    <property type="entry name" value="HYPOTHETICAL 460 KDA PROTEIN IN FEUA-SIGW INTERGENIC REGION [PRECURSOR]"/>
    <property type="match status" value="1"/>
</dbReference>
<keyword evidence="2" id="KW-0732">Signal</keyword>
<dbReference type="InterPro" id="IPR048502">
    <property type="entry name" value="NamZ_N"/>
</dbReference>
<keyword evidence="6" id="KW-1185">Reference proteome</keyword>
<feature type="region of interest" description="Disordered" evidence="1">
    <location>
        <begin position="34"/>
        <end position="77"/>
    </location>
</feature>
<dbReference type="InterPro" id="IPR008302">
    <property type="entry name" value="NamZ"/>
</dbReference>